<dbReference type="WBParaSite" id="jg21147">
    <property type="protein sequence ID" value="jg21147"/>
    <property type="gene ID" value="jg21147"/>
</dbReference>
<dbReference type="AlphaFoldDB" id="A0A915DMI7"/>
<keyword evidence="2" id="KW-1185">Reference proteome</keyword>
<name>A0A915DMI7_9BILA</name>
<evidence type="ECO:0000259" key="1">
    <source>
        <dbReference type="PROSITE" id="PS51382"/>
    </source>
</evidence>
<evidence type="ECO:0000313" key="3">
    <source>
        <dbReference type="WBParaSite" id="jg21147"/>
    </source>
</evidence>
<dbReference type="PROSITE" id="PS51382">
    <property type="entry name" value="SPX"/>
    <property type="match status" value="1"/>
</dbReference>
<dbReference type="Proteomes" id="UP000887574">
    <property type="component" value="Unplaced"/>
</dbReference>
<organism evidence="2 3">
    <name type="scientific">Ditylenchus dipsaci</name>
    <dbReference type="NCBI Taxonomy" id="166011"/>
    <lineage>
        <taxon>Eukaryota</taxon>
        <taxon>Metazoa</taxon>
        <taxon>Ecdysozoa</taxon>
        <taxon>Nematoda</taxon>
        <taxon>Chromadorea</taxon>
        <taxon>Rhabditida</taxon>
        <taxon>Tylenchina</taxon>
        <taxon>Tylenchomorpha</taxon>
        <taxon>Sphaerularioidea</taxon>
        <taxon>Anguinidae</taxon>
        <taxon>Anguininae</taxon>
        <taxon>Ditylenchus</taxon>
    </lineage>
</organism>
<sequence length="127" mass="14709">MIYNIMLEAPTDPEAREEYVAQMDETFFAECERELVKINLFFSQKIAEAQGKYHELSAELNTFKVDFVYQIFAFSNFIHLQGGSQHIRFSSSCLPPTALQRSALRLRFGNNQSTSKFQKEQSRQPNS</sequence>
<dbReference type="InterPro" id="IPR004331">
    <property type="entry name" value="SPX_dom"/>
</dbReference>
<accession>A0A915DMI7</accession>
<protein>
    <submittedName>
        <fullName evidence="3">SPX domain-containing protein</fullName>
    </submittedName>
</protein>
<feature type="domain" description="SPX" evidence="1">
    <location>
        <begin position="1"/>
        <end position="127"/>
    </location>
</feature>
<reference evidence="3" key="1">
    <citation type="submission" date="2022-11" db="UniProtKB">
        <authorList>
            <consortium name="WormBaseParasite"/>
        </authorList>
    </citation>
    <scope>IDENTIFICATION</scope>
</reference>
<proteinExistence type="predicted"/>
<evidence type="ECO:0000313" key="2">
    <source>
        <dbReference type="Proteomes" id="UP000887574"/>
    </source>
</evidence>